<accession>A0A2S6I5G2</accession>
<proteinExistence type="predicted"/>
<dbReference type="RefSeq" id="WP_104420825.1">
    <property type="nucleotide sequence ID" value="NZ_PTJC01000006.1"/>
</dbReference>
<dbReference type="OrthoDB" id="1115009at2"/>
<sequence>MPLSFTVTLRTLSALFLSSVLLVACEEPVDLDLPDRKSRLVLSSSFLPEQAVVLQVSATRPRGTPSGMHITDARVSLFEGMDLAEELTYFPSTETDRPGTYRTTTFKPQIGRQYTIHVYAPGYDPVSAVSSIPEPVGISSVTVEGLSVSHEEAASVYDYRLLVDYADPEAETNYYDLRISQMVVPFKLGSSGDTIRMQPYLKGLTTPIHEAAGGQTISILLQDKAGGPLVDVHLQSRLDPATELLGQVIAELRTVSPEYYFYQRSIMRPDEMPNSGLKDPVVIYNNVSSGLGVFAGYTSVQKGLTLPGPGN</sequence>
<dbReference type="AlphaFoldDB" id="A0A2S6I5G2"/>
<keyword evidence="1" id="KW-0732">Signal</keyword>
<keyword evidence="3" id="KW-1185">Reference proteome</keyword>
<feature type="chain" id="PRO_5015778158" evidence="1">
    <location>
        <begin position="25"/>
        <end position="311"/>
    </location>
</feature>
<feature type="signal peptide" evidence="1">
    <location>
        <begin position="1"/>
        <end position="24"/>
    </location>
</feature>
<reference evidence="2 3" key="1">
    <citation type="submission" date="2018-02" db="EMBL/GenBank/DDBJ databases">
        <title>Genomic Encyclopedia of Archaeal and Bacterial Type Strains, Phase II (KMG-II): from individual species to whole genera.</title>
        <authorList>
            <person name="Goeker M."/>
        </authorList>
    </citation>
    <scope>NUCLEOTIDE SEQUENCE [LARGE SCALE GENOMIC DNA]</scope>
    <source>
        <strain evidence="2 3">DSM 29526</strain>
    </source>
</reference>
<dbReference type="InterPro" id="IPR025345">
    <property type="entry name" value="DUF4249"/>
</dbReference>
<dbReference type="EMBL" id="PTJC01000006">
    <property type="protein sequence ID" value="PPK86390.1"/>
    <property type="molecule type" value="Genomic_DNA"/>
</dbReference>
<gene>
    <name evidence="2" type="ORF">CLV84_3316</name>
</gene>
<organism evidence="2 3">
    <name type="scientific">Neolewinella xylanilytica</name>
    <dbReference type="NCBI Taxonomy" id="1514080"/>
    <lineage>
        <taxon>Bacteria</taxon>
        <taxon>Pseudomonadati</taxon>
        <taxon>Bacteroidota</taxon>
        <taxon>Saprospiria</taxon>
        <taxon>Saprospirales</taxon>
        <taxon>Lewinellaceae</taxon>
        <taxon>Neolewinella</taxon>
    </lineage>
</organism>
<dbReference type="Pfam" id="PF14054">
    <property type="entry name" value="DUF4249"/>
    <property type="match status" value="1"/>
</dbReference>
<evidence type="ECO:0000313" key="2">
    <source>
        <dbReference type="EMBL" id="PPK86390.1"/>
    </source>
</evidence>
<evidence type="ECO:0000313" key="3">
    <source>
        <dbReference type="Proteomes" id="UP000237662"/>
    </source>
</evidence>
<dbReference type="Proteomes" id="UP000237662">
    <property type="component" value="Unassembled WGS sequence"/>
</dbReference>
<comment type="caution">
    <text evidence="2">The sequence shown here is derived from an EMBL/GenBank/DDBJ whole genome shotgun (WGS) entry which is preliminary data.</text>
</comment>
<evidence type="ECO:0000256" key="1">
    <source>
        <dbReference type="SAM" id="SignalP"/>
    </source>
</evidence>
<name>A0A2S6I5G2_9BACT</name>
<protein>
    <submittedName>
        <fullName evidence="2">Uncharacterized protein DUF4249</fullName>
    </submittedName>
</protein>